<dbReference type="GO" id="GO:0008270">
    <property type="term" value="F:zinc ion binding"/>
    <property type="evidence" value="ECO:0007669"/>
    <property type="project" value="UniProtKB-KW"/>
</dbReference>
<evidence type="ECO:0000256" key="2">
    <source>
        <dbReference type="ARBA" id="ARBA00012552"/>
    </source>
</evidence>
<dbReference type="GO" id="GO:0003723">
    <property type="term" value="F:RNA binding"/>
    <property type="evidence" value="ECO:0007669"/>
    <property type="project" value="TreeGrafter"/>
</dbReference>
<evidence type="ECO:0000256" key="8">
    <source>
        <dbReference type="ARBA" id="ARBA00022833"/>
    </source>
</evidence>
<proteinExistence type="inferred from homology"/>
<dbReference type="FunFam" id="3.40.50.300:FF:000325">
    <property type="entry name" value="ATP-dependent RNA helicase DHX29"/>
    <property type="match status" value="1"/>
</dbReference>
<keyword evidence="3 15" id="KW-0479">Metal-binding</keyword>
<dbReference type="PROSITE" id="PS50030">
    <property type="entry name" value="UBA"/>
    <property type="match status" value="1"/>
</dbReference>
<feature type="domain" description="UBA" evidence="17">
    <location>
        <begin position="89"/>
        <end position="132"/>
    </location>
</feature>
<dbReference type="PANTHER" id="PTHR18934:SF145">
    <property type="entry name" value="ATP-DEPENDENT RNA HELICASE DHX57-RELATED"/>
    <property type="match status" value="1"/>
</dbReference>
<evidence type="ECO:0000256" key="6">
    <source>
        <dbReference type="ARBA" id="ARBA00022801"/>
    </source>
</evidence>
<dbReference type="SMART" id="SM00487">
    <property type="entry name" value="DEXDc"/>
    <property type="match status" value="1"/>
</dbReference>
<dbReference type="InterPro" id="IPR000571">
    <property type="entry name" value="Znf_CCCH"/>
</dbReference>
<dbReference type="FunCoup" id="A0A6P8H499">
    <property type="interactions" value="1201"/>
</dbReference>
<dbReference type="Proteomes" id="UP000515163">
    <property type="component" value="Unplaced"/>
</dbReference>
<feature type="domain" description="C3H1-type" evidence="18">
    <location>
        <begin position="215"/>
        <end position="242"/>
    </location>
</feature>
<reference evidence="22" key="1">
    <citation type="submission" date="2025-08" db="UniProtKB">
        <authorList>
            <consortium name="RefSeq"/>
        </authorList>
    </citation>
    <scope>IDENTIFICATION</scope>
    <source>
        <tissue evidence="22">Tentacle</tissue>
    </source>
</reference>
<dbReference type="Gene3D" id="3.40.50.300">
    <property type="entry name" value="P-loop containing nucleotide triphosphate hydrolases"/>
    <property type="match status" value="2"/>
</dbReference>
<dbReference type="SMART" id="SM00490">
    <property type="entry name" value="HELICc"/>
    <property type="match status" value="1"/>
</dbReference>
<dbReference type="Gene3D" id="1.20.120.1080">
    <property type="match status" value="1"/>
</dbReference>
<keyword evidence="6" id="KW-0378">Hydrolase</keyword>
<evidence type="ECO:0000256" key="9">
    <source>
        <dbReference type="ARBA" id="ARBA00022840"/>
    </source>
</evidence>
<dbReference type="GO" id="GO:0005524">
    <property type="term" value="F:ATP binding"/>
    <property type="evidence" value="ECO:0007669"/>
    <property type="project" value="UniProtKB-KW"/>
</dbReference>
<dbReference type="OrthoDB" id="5600252at2759"/>
<dbReference type="FunFam" id="1.20.120.1080:FF:000002">
    <property type="entry name" value="Putative ATP-dependent RNA helicase DHX36"/>
    <property type="match status" value="1"/>
</dbReference>
<feature type="domain" description="Helicase ATP-binding" evidence="19">
    <location>
        <begin position="426"/>
        <end position="593"/>
    </location>
</feature>
<dbReference type="InterPro" id="IPR027417">
    <property type="entry name" value="P-loop_NTPase"/>
</dbReference>
<dbReference type="InterPro" id="IPR002464">
    <property type="entry name" value="DNA/RNA_helicase_DEAH_CS"/>
</dbReference>
<dbReference type="Pfam" id="PF07717">
    <property type="entry name" value="OB_NTP_bind"/>
    <property type="match status" value="1"/>
</dbReference>
<feature type="region of interest" description="Disordered" evidence="16">
    <location>
        <begin position="197"/>
        <end position="216"/>
    </location>
</feature>
<keyword evidence="8 15" id="KW-0862">Zinc</keyword>
<dbReference type="InterPro" id="IPR015940">
    <property type="entry name" value="UBA"/>
</dbReference>
<dbReference type="InterPro" id="IPR001650">
    <property type="entry name" value="Helicase_C-like"/>
</dbReference>
<evidence type="ECO:0000313" key="21">
    <source>
        <dbReference type="Proteomes" id="UP000515163"/>
    </source>
</evidence>
<evidence type="ECO:0000256" key="11">
    <source>
        <dbReference type="ARBA" id="ARBA00047984"/>
    </source>
</evidence>
<dbReference type="PANTHER" id="PTHR18934">
    <property type="entry name" value="ATP-DEPENDENT RNA HELICASE"/>
    <property type="match status" value="1"/>
</dbReference>
<keyword evidence="21" id="KW-1185">Reference proteome</keyword>
<evidence type="ECO:0000256" key="13">
    <source>
        <dbReference type="ARBA" id="ARBA00071682"/>
    </source>
</evidence>
<name>A0A6P8H499_ACTTE</name>
<dbReference type="GO" id="GO:0016787">
    <property type="term" value="F:hydrolase activity"/>
    <property type="evidence" value="ECO:0007669"/>
    <property type="project" value="UniProtKB-KW"/>
</dbReference>
<evidence type="ECO:0000313" key="22">
    <source>
        <dbReference type="RefSeq" id="XP_031550266.1"/>
    </source>
</evidence>
<evidence type="ECO:0000256" key="4">
    <source>
        <dbReference type="ARBA" id="ARBA00022741"/>
    </source>
</evidence>
<protein>
    <recommendedName>
        <fullName evidence="13">Putative ATP-dependent RNA helicase DHX57</fullName>
        <ecNumber evidence="2">3.6.4.13</ecNumber>
    </recommendedName>
    <alternativeName>
        <fullName evidence="14">DEAH box protein 57</fullName>
    </alternativeName>
</protein>
<feature type="compositionally biased region" description="Basic and acidic residues" evidence="16">
    <location>
        <begin position="1"/>
        <end position="10"/>
    </location>
</feature>
<evidence type="ECO:0000256" key="1">
    <source>
        <dbReference type="ARBA" id="ARBA00008792"/>
    </source>
</evidence>
<dbReference type="PROSITE" id="PS51192">
    <property type="entry name" value="HELICASE_ATP_BIND_1"/>
    <property type="match status" value="1"/>
</dbReference>
<keyword evidence="4" id="KW-0547">Nucleotide-binding</keyword>
<dbReference type="PROSITE" id="PS00690">
    <property type="entry name" value="DEAH_ATP_HELICASE"/>
    <property type="match status" value="1"/>
</dbReference>
<dbReference type="EC" id="3.6.4.13" evidence="2"/>
<evidence type="ECO:0000259" key="19">
    <source>
        <dbReference type="PROSITE" id="PS51192"/>
    </source>
</evidence>
<keyword evidence="5 15" id="KW-0863">Zinc-finger</keyword>
<dbReference type="InterPro" id="IPR014001">
    <property type="entry name" value="Helicase_ATP-bd"/>
</dbReference>
<dbReference type="SMART" id="SM00847">
    <property type="entry name" value="HA2"/>
    <property type="match status" value="1"/>
</dbReference>
<dbReference type="InterPro" id="IPR048333">
    <property type="entry name" value="HA2_WH"/>
</dbReference>
<dbReference type="CDD" id="cd18791">
    <property type="entry name" value="SF2_C_RHA"/>
    <property type="match status" value="1"/>
</dbReference>
<dbReference type="Pfam" id="PF00270">
    <property type="entry name" value="DEAD"/>
    <property type="match status" value="1"/>
</dbReference>
<dbReference type="PROSITE" id="PS50103">
    <property type="entry name" value="ZF_C3H1"/>
    <property type="match status" value="1"/>
</dbReference>
<dbReference type="InParanoid" id="A0A6P8H499"/>
<dbReference type="RefSeq" id="XP_031550266.1">
    <property type="nucleotide sequence ID" value="XM_031694406.1"/>
</dbReference>
<dbReference type="GeneID" id="116287719"/>
<keyword evidence="7 22" id="KW-0347">Helicase</keyword>
<feature type="domain" description="Helicase C-terminal" evidence="20">
    <location>
        <begin position="706"/>
        <end position="882"/>
    </location>
</feature>
<keyword evidence="10" id="KW-0175">Coiled coil</keyword>
<dbReference type="SMART" id="SM00356">
    <property type="entry name" value="ZnF_C3H1"/>
    <property type="match status" value="1"/>
</dbReference>
<feature type="zinc finger region" description="C3H1-type" evidence="15">
    <location>
        <begin position="215"/>
        <end position="242"/>
    </location>
</feature>
<feature type="compositionally biased region" description="Basic residues" evidence="16">
    <location>
        <begin position="206"/>
        <end position="215"/>
    </location>
</feature>
<feature type="region of interest" description="Disordered" evidence="16">
    <location>
        <begin position="1"/>
        <end position="20"/>
    </location>
</feature>
<evidence type="ECO:0000256" key="3">
    <source>
        <dbReference type="ARBA" id="ARBA00022723"/>
    </source>
</evidence>
<dbReference type="Pfam" id="PF00271">
    <property type="entry name" value="Helicase_C"/>
    <property type="match status" value="1"/>
</dbReference>
<evidence type="ECO:0000256" key="15">
    <source>
        <dbReference type="PROSITE-ProRule" id="PRU00723"/>
    </source>
</evidence>
<keyword evidence="9" id="KW-0067">ATP-binding</keyword>
<evidence type="ECO:0000256" key="14">
    <source>
        <dbReference type="ARBA" id="ARBA00083389"/>
    </source>
</evidence>
<evidence type="ECO:0000256" key="7">
    <source>
        <dbReference type="ARBA" id="ARBA00022806"/>
    </source>
</evidence>
<dbReference type="Pfam" id="PF05773">
    <property type="entry name" value="RWD"/>
    <property type="match status" value="1"/>
</dbReference>
<dbReference type="Gene3D" id="4.10.1000.10">
    <property type="entry name" value="Zinc finger, CCCH-type"/>
    <property type="match status" value="1"/>
</dbReference>
<evidence type="ECO:0000256" key="5">
    <source>
        <dbReference type="ARBA" id="ARBA00022771"/>
    </source>
</evidence>
<dbReference type="GO" id="GO:0003724">
    <property type="term" value="F:RNA helicase activity"/>
    <property type="evidence" value="ECO:0007669"/>
    <property type="project" value="UniProtKB-EC"/>
</dbReference>
<dbReference type="PROSITE" id="PS51194">
    <property type="entry name" value="HELICASE_CTER"/>
    <property type="match status" value="1"/>
</dbReference>
<accession>A0A6P8H499</accession>
<comment type="catalytic activity">
    <reaction evidence="11">
        <text>ATP + H2O = ADP + phosphate + H(+)</text>
        <dbReference type="Rhea" id="RHEA:13065"/>
        <dbReference type="ChEBI" id="CHEBI:15377"/>
        <dbReference type="ChEBI" id="CHEBI:15378"/>
        <dbReference type="ChEBI" id="CHEBI:30616"/>
        <dbReference type="ChEBI" id="CHEBI:43474"/>
        <dbReference type="ChEBI" id="CHEBI:456216"/>
        <dbReference type="EC" id="3.6.4.13"/>
    </reaction>
</comment>
<dbReference type="InterPro" id="IPR006575">
    <property type="entry name" value="RWD_dom"/>
</dbReference>
<evidence type="ECO:0000256" key="12">
    <source>
        <dbReference type="ARBA" id="ARBA00057709"/>
    </source>
</evidence>
<dbReference type="InterPro" id="IPR011709">
    <property type="entry name" value="DEAD-box_helicase_OB_fold"/>
</dbReference>
<dbReference type="KEGG" id="aten:116287719"/>
<evidence type="ECO:0000259" key="17">
    <source>
        <dbReference type="PROSITE" id="PS50030"/>
    </source>
</evidence>
<dbReference type="Pfam" id="PF04408">
    <property type="entry name" value="WHD_HA2"/>
    <property type="match status" value="1"/>
</dbReference>
<dbReference type="InterPro" id="IPR011545">
    <property type="entry name" value="DEAD/DEAH_box_helicase_dom"/>
</dbReference>
<evidence type="ECO:0000259" key="20">
    <source>
        <dbReference type="PROSITE" id="PS51194"/>
    </source>
</evidence>
<organism evidence="21 22">
    <name type="scientific">Actinia tenebrosa</name>
    <name type="common">Australian red waratah sea anemone</name>
    <dbReference type="NCBI Taxonomy" id="6105"/>
    <lineage>
        <taxon>Eukaryota</taxon>
        <taxon>Metazoa</taxon>
        <taxon>Cnidaria</taxon>
        <taxon>Anthozoa</taxon>
        <taxon>Hexacorallia</taxon>
        <taxon>Actiniaria</taxon>
        <taxon>Actiniidae</taxon>
        <taxon>Actinia</taxon>
    </lineage>
</organism>
<evidence type="ECO:0000256" key="10">
    <source>
        <dbReference type="ARBA" id="ARBA00023054"/>
    </source>
</evidence>
<evidence type="ECO:0000259" key="18">
    <source>
        <dbReference type="PROSITE" id="PS50103"/>
    </source>
</evidence>
<dbReference type="CDD" id="cd23825">
    <property type="entry name" value="RWD_DHX57"/>
    <property type="match status" value="1"/>
</dbReference>
<evidence type="ECO:0000256" key="16">
    <source>
        <dbReference type="SAM" id="MobiDB-lite"/>
    </source>
</evidence>
<comment type="similarity">
    <text evidence="1">Belongs to the DEAD box helicase family. DEAH subfamily.</text>
</comment>
<dbReference type="FunFam" id="3.40.50.300:FF:000284">
    <property type="entry name" value="probable ATP-dependent RNA helicase YTHDC2"/>
    <property type="match status" value="1"/>
</dbReference>
<dbReference type="SUPFAM" id="SSF52540">
    <property type="entry name" value="P-loop containing nucleoside triphosphate hydrolases"/>
    <property type="match status" value="1"/>
</dbReference>
<dbReference type="Pfam" id="PF21010">
    <property type="entry name" value="HA2_C"/>
    <property type="match status" value="1"/>
</dbReference>
<gene>
    <name evidence="22" type="primary">LOC116287719</name>
</gene>
<comment type="function">
    <text evidence="12">Probable ATP-binding RNA helicase.</text>
</comment>
<dbReference type="InterPro" id="IPR007502">
    <property type="entry name" value="Helicase-assoc_dom"/>
</dbReference>
<sequence>MAYSSRKKEVLPSGKMRSKAPIQNLHMTDENKEMVQEMLQDLQVESSADHFEFEDIRRDERYWGKIVDKRLQIQDVIAFTEKDDDKDVSGDEVNPFALKKLIQCGFEKNRCLNYLAKFKHDLGVALENLLRSCCEIENIGLNNPEYDPQTFEEAKQQRSEEVIALKSIYEEIFSEAIPDRLWTLKIPDMQFLEKEFEPSKEVPRREQKKPKKNKTSPKNVCKFFLKGNCRFGLKCKMRHVDIESEELPEDKHLIVQEKEVLFYLEVRFPEGSLYPFEPPLVAFYNTSEVIPPHVSLNITLRLSAEAKTLSESTVPIVFSLLSILEDREEMLQCVKMPLPEFSKPERNKATVESNILEDVVMDLDDKEPVQEFKKKDSKKEIEGKEKENLNRKLKHQFEKQQSSSAYKTMLENRMKLPAWNSKEDIIKSLQNHQVLVISGMTGCGKTTQIPQFILDVHLKSGRGSDCNIICTQPRRISALSVAERVATERADKLGDMVGYKIRLESKQSSSTRLLYCTTGILLRYLENDSTLKGISHVIVDEVHERTEESDFLMMVLRDLLMDRRDLRVVLMSATLNSKLFSAYFYDAPVIHIPGRTFPVQEYYMEDALEKTGFLLDPSSPYARPMKRSKTVSKATDESFKGAGSSQELTKMAAEMAVTCRMPGVNVLDDKLNERQIEMRYQGYSKTTISSLYNMDHEKTNYDIIVSILEWIVRGKREHPNSGAILVFLSGMAEITTLLEQLNTNILFKDKGKFLILPLHSTLSSEEQGLIFKRPKEGVTKIVLSTNIAETSVTIDDIVYVIDCGKMKENRYDSSKGMESLEETWVSRANARQRRGRAGRVTSGVCFHLFTSHRYEHVMAEHQIPEIMRIPLEKLCLRIKIMTLFFGRDVKQILNKLLEPPEDKSITDALARLHSLGALDTQENLTSLGYHLAALPVDVRIGKLMLLGAIFCCVDPVLTIAASLSYKSPFVAPFDKRDEADKKKKEFSTGYSDHLTLLKAYKKWLEEMARGAKFGYRFCQDNFLSMKTLQMIASLKCQFAELLADIGFLQTKMTSRQLERLSPRTGDGVLNGTGPVVNSNADNLKLLLGVLCGALYPNVVHIVKPATKYKASSGGAIPLEPKANEIKFWTKNEGQVFIHPKSVNFDVNYFESPYLIYHEKVKTSKVFIRDTSMVSVYALLLFCGDSLSLDLEKGALVISIDDGWVRFTASSQKVRQCFSSCSPLGSFSQTWELKCTQDNQQTDCNSFWNLLPFLPHFILPSYHPFPIHLILPFGPFSHSLWMKYNQTYLLNNDSLAY</sequence>